<proteinExistence type="predicted"/>
<dbReference type="EMBL" id="JAVFWL010000003">
    <property type="protein sequence ID" value="KAK6742120.1"/>
    <property type="molecule type" value="Genomic_DNA"/>
</dbReference>
<feature type="compositionally biased region" description="Basic and acidic residues" evidence="1">
    <location>
        <begin position="1"/>
        <end position="37"/>
    </location>
</feature>
<feature type="region of interest" description="Disordered" evidence="1">
    <location>
        <begin position="1"/>
        <end position="40"/>
    </location>
</feature>
<gene>
    <name evidence="3" type="primary">Necator_chrIII.g10547</name>
    <name evidence="3" type="ORF">RB195_009782</name>
</gene>
<comment type="caution">
    <text evidence="3">The sequence shown here is derived from an EMBL/GenBank/DDBJ whole genome shotgun (WGS) entry which is preliminary data.</text>
</comment>
<keyword evidence="2" id="KW-1133">Transmembrane helix</keyword>
<keyword evidence="2" id="KW-0812">Transmembrane</keyword>
<sequence length="82" mass="9186">MTTGERTRSTERSSEVKADHRQNRIKESAVIRLEDPKSSNTRPVVPIGIASLSLNSTSSAFLCVTLFMCLRYLLFHTNNQSS</sequence>
<evidence type="ECO:0000313" key="3">
    <source>
        <dbReference type="EMBL" id="KAK6742120.1"/>
    </source>
</evidence>
<dbReference type="Proteomes" id="UP001303046">
    <property type="component" value="Unassembled WGS sequence"/>
</dbReference>
<keyword evidence="2" id="KW-0472">Membrane</keyword>
<keyword evidence="4" id="KW-1185">Reference proteome</keyword>
<accession>A0ABR1CVP3</accession>
<protein>
    <submittedName>
        <fullName evidence="3">Uncharacterized protein</fullName>
    </submittedName>
</protein>
<evidence type="ECO:0000313" key="4">
    <source>
        <dbReference type="Proteomes" id="UP001303046"/>
    </source>
</evidence>
<organism evidence="3 4">
    <name type="scientific">Necator americanus</name>
    <name type="common">Human hookworm</name>
    <dbReference type="NCBI Taxonomy" id="51031"/>
    <lineage>
        <taxon>Eukaryota</taxon>
        <taxon>Metazoa</taxon>
        <taxon>Ecdysozoa</taxon>
        <taxon>Nematoda</taxon>
        <taxon>Chromadorea</taxon>
        <taxon>Rhabditida</taxon>
        <taxon>Rhabditina</taxon>
        <taxon>Rhabditomorpha</taxon>
        <taxon>Strongyloidea</taxon>
        <taxon>Ancylostomatidae</taxon>
        <taxon>Bunostominae</taxon>
        <taxon>Necator</taxon>
    </lineage>
</organism>
<evidence type="ECO:0000256" key="1">
    <source>
        <dbReference type="SAM" id="MobiDB-lite"/>
    </source>
</evidence>
<name>A0ABR1CVP3_NECAM</name>
<evidence type="ECO:0000256" key="2">
    <source>
        <dbReference type="SAM" id="Phobius"/>
    </source>
</evidence>
<feature type="transmembrane region" description="Helical" evidence="2">
    <location>
        <begin position="47"/>
        <end position="74"/>
    </location>
</feature>
<reference evidence="3 4" key="1">
    <citation type="submission" date="2023-08" db="EMBL/GenBank/DDBJ databases">
        <title>A Necator americanus chromosomal reference genome.</title>
        <authorList>
            <person name="Ilik V."/>
            <person name="Petrzelkova K.J."/>
            <person name="Pardy F."/>
            <person name="Fuh T."/>
            <person name="Niatou-Singa F.S."/>
            <person name="Gouil Q."/>
            <person name="Baker L."/>
            <person name="Ritchie M.E."/>
            <person name="Jex A.R."/>
            <person name="Gazzola D."/>
            <person name="Li H."/>
            <person name="Toshio Fujiwara R."/>
            <person name="Zhan B."/>
            <person name="Aroian R.V."/>
            <person name="Pafco B."/>
            <person name="Schwarz E.M."/>
        </authorList>
    </citation>
    <scope>NUCLEOTIDE SEQUENCE [LARGE SCALE GENOMIC DNA]</scope>
    <source>
        <strain evidence="3 4">Aroian</strain>
        <tissue evidence="3">Whole animal</tissue>
    </source>
</reference>